<dbReference type="InterPro" id="IPR006439">
    <property type="entry name" value="HAD-SF_hydro_IA"/>
</dbReference>
<sequence length="216" mass="23063">MNFPPDMVLFDCDGVLVDSEPLSGAVLVENLSRHGLDLGPDQVTGLFLGGTLAGVMQKAREMGADLPDSWLNDTYQEIFTVLGEQVELIPGVSMVLDRLDAAGVLYAVGSNGPHRKMEISLRRTGLRSRLQGRIYSREDVAKPKPAPDVYLKASADAGVPPARCVVVEDSASGARAGQAAGMYVMGFAADTPAEHLLPHCDRIFTAMSELPELLGI</sequence>
<dbReference type="InterPro" id="IPR023198">
    <property type="entry name" value="PGP-like_dom2"/>
</dbReference>
<dbReference type="SFLD" id="SFLDG01135">
    <property type="entry name" value="C1.5.6:_HAD__Beta-PGM__Phospha"/>
    <property type="match status" value="1"/>
</dbReference>
<dbReference type="AlphaFoldDB" id="A0A858SQ64"/>
<keyword evidence="6" id="KW-1185">Reference proteome</keyword>
<dbReference type="Gene3D" id="3.40.50.1000">
    <property type="entry name" value="HAD superfamily/HAD-like"/>
    <property type="match status" value="1"/>
</dbReference>
<gene>
    <name evidence="5" type="ORF">G3256_01915</name>
</gene>
<protein>
    <submittedName>
        <fullName evidence="5">HAD family phosphatase</fullName>
    </submittedName>
</protein>
<dbReference type="InterPro" id="IPR036412">
    <property type="entry name" value="HAD-like_sf"/>
</dbReference>
<dbReference type="EMBL" id="CP048788">
    <property type="protein sequence ID" value="QJF50012.1"/>
    <property type="molecule type" value="Genomic_DNA"/>
</dbReference>
<proteinExistence type="inferred from homology"/>
<dbReference type="PANTHER" id="PTHR46193">
    <property type="entry name" value="6-PHOSPHOGLUCONATE PHOSPHATASE"/>
    <property type="match status" value="1"/>
</dbReference>
<keyword evidence="4" id="KW-0460">Magnesium</keyword>
<dbReference type="RefSeq" id="WP_169639237.1">
    <property type="nucleotide sequence ID" value="NZ_CP048788.1"/>
</dbReference>
<dbReference type="InterPro" id="IPR051600">
    <property type="entry name" value="Beta-PGM-like"/>
</dbReference>
<dbReference type="Gene3D" id="1.10.150.240">
    <property type="entry name" value="Putative phosphatase, domain 2"/>
    <property type="match status" value="1"/>
</dbReference>
<evidence type="ECO:0000313" key="5">
    <source>
        <dbReference type="EMBL" id="QJF50012.1"/>
    </source>
</evidence>
<dbReference type="SFLD" id="SFLDG01129">
    <property type="entry name" value="C1.5:_HAD__Beta-PGM__Phosphata"/>
    <property type="match status" value="1"/>
</dbReference>
<dbReference type="InterPro" id="IPR041492">
    <property type="entry name" value="HAD_2"/>
</dbReference>
<keyword evidence="3" id="KW-0479">Metal-binding</keyword>
<accession>A0A858SQ64</accession>
<dbReference type="KEGG" id="rpon:G3256_01915"/>
<dbReference type="Pfam" id="PF13419">
    <property type="entry name" value="HAD_2"/>
    <property type="match status" value="1"/>
</dbReference>
<dbReference type="Proteomes" id="UP000503308">
    <property type="component" value="Chromosome"/>
</dbReference>
<dbReference type="SFLD" id="SFLDS00003">
    <property type="entry name" value="Haloacid_Dehalogenase"/>
    <property type="match status" value="1"/>
</dbReference>
<dbReference type="GO" id="GO:0046872">
    <property type="term" value="F:metal ion binding"/>
    <property type="evidence" value="ECO:0007669"/>
    <property type="project" value="UniProtKB-KW"/>
</dbReference>
<dbReference type="SUPFAM" id="SSF56784">
    <property type="entry name" value="HAD-like"/>
    <property type="match status" value="1"/>
</dbReference>
<reference evidence="5 6" key="1">
    <citation type="submission" date="2020-02" db="EMBL/GenBank/DDBJ databases">
        <title>Genome sequence of Roseobacter ponti.</title>
        <authorList>
            <person name="Hollensteiner J."/>
            <person name="Schneider D."/>
            <person name="Poehlein A."/>
            <person name="Daniel R."/>
        </authorList>
    </citation>
    <scope>NUCLEOTIDE SEQUENCE [LARGE SCALE GENOMIC DNA]</scope>
    <source>
        <strain evidence="5 6">DSM 106830</strain>
    </source>
</reference>
<evidence type="ECO:0000313" key="6">
    <source>
        <dbReference type="Proteomes" id="UP000503308"/>
    </source>
</evidence>
<name>A0A858SQ64_9RHOB</name>
<organism evidence="5 6">
    <name type="scientific">Roseobacter ponti</name>
    <dbReference type="NCBI Taxonomy" id="1891787"/>
    <lineage>
        <taxon>Bacteria</taxon>
        <taxon>Pseudomonadati</taxon>
        <taxon>Pseudomonadota</taxon>
        <taxon>Alphaproteobacteria</taxon>
        <taxon>Rhodobacterales</taxon>
        <taxon>Roseobacteraceae</taxon>
        <taxon>Roseobacter</taxon>
    </lineage>
</organism>
<evidence type="ECO:0000256" key="4">
    <source>
        <dbReference type="ARBA" id="ARBA00022842"/>
    </source>
</evidence>
<dbReference type="PANTHER" id="PTHR46193:SF10">
    <property type="entry name" value="6-PHOSPHOGLUCONATE PHOSPHATASE"/>
    <property type="match status" value="1"/>
</dbReference>
<dbReference type="NCBIfam" id="TIGR01509">
    <property type="entry name" value="HAD-SF-IA-v3"/>
    <property type="match status" value="1"/>
</dbReference>
<dbReference type="InterPro" id="IPR023214">
    <property type="entry name" value="HAD_sf"/>
</dbReference>
<evidence type="ECO:0000256" key="3">
    <source>
        <dbReference type="ARBA" id="ARBA00022723"/>
    </source>
</evidence>
<comment type="cofactor">
    <cofactor evidence="1">
        <name>Mg(2+)</name>
        <dbReference type="ChEBI" id="CHEBI:18420"/>
    </cofactor>
</comment>
<dbReference type="GO" id="GO:0003824">
    <property type="term" value="F:catalytic activity"/>
    <property type="evidence" value="ECO:0007669"/>
    <property type="project" value="UniProtKB-ARBA"/>
</dbReference>
<comment type="similarity">
    <text evidence="2">Belongs to the HAD-like hydrolase superfamily. CbbY/CbbZ/Gph/YieH family.</text>
</comment>
<evidence type="ECO:0000256" key="1">
    <source>
        <dbReference type="ARBA" id="ARBA00001946"/>
    </source>
</evidence>
<evidence type="ECO:0000256" key="2">
    <source>
        <dbReference type="ARBA" id="ARBA00006171"/>
    </source>
</evidence>